<protein>
    <recommendedName>
        <fullName evidence="3">Winged helix-turn helix domain-containing protein</fullName>
    </recommendedName>
</protein>
<accession>A0A0C3ELL9</accession>
<sequence length="165" mass="19224">MPTQSKVSKDVRARIPALHYEFGYDVKKICRLLDIKKSLAYKTLKLHRSHGITAEPRTRQRGRHCKLTTVDQIFILTLLNKQHTVYLDEIQEELLLCCGVNVSIPTLTHTLRHLHFTHKDVSGKALEHNDRYRAIYMNRIAEIMTNPEQLMFGDEASKDERTSNR</sequence>
<dbReference type="SUPFAM" id="SSF46689">
    <property type="entry name" value="Homeodomain-like"/>
    <property type="match status" value="1"/>
</dbReference>
<dbReference type="AlphaFoldDB" id="A0A0C3ELL9"/>
<organism evidence="1 2">
    <name type="scientific">Piloderma croceum (strain F 1598)</name>
    <dbReference type="NCBI Taxonomy" id="765440"/>
    <lineage>
        <taxon>Eukaryota</taxon>
        <taxon>Fungi</taxon>
        <taxon>Dikarya</taxon>
        <taxon>Basidiomycota</taxon>
        <taxon>Agaricomycotina</taxon>
        <taxon>Agaricomycetes</taxon>
        <taxon>Agaricomycetidae</taxon>
        <taxon>Atheliales</taxon>
        <taxon>Atheliaceae</taxon>
        <taxon>Piloderma</taxon>
    </lineage>
</organism>
<dbReference type="InterPro" id="IPR009057">
    <property type="entry name" value="Homeodomain-like_sf"/>
</dbReference>
<dbReference type="PANTHER" id="PTHR48472:SF1">
    <property type="entry name" value="TC1-LIKE TRANSPOSASE DDE DOMAIN-CONTAINING PROTEIN"/>
    <property type="match status" value="1"/>
</dbReference>
<evidence type="ECO:0008006" key="3">
    <source>
        <dbReference type="Google" id="ProtNLM"/>
    </source>
</evidence>
<dbReference type="PANTHER" id="PTHR48472">
    <property type="entry name" value="TC1-LIKE TRANSPOSASE DDE DOMAIN-CONTAINING PROTEIN"/>
    <property type="match status" value="1"/>
</dbReference>
<dbReference type="EMBL" id="KN833081">
    <property type="protein sequence ID" value="KIM73480.1"/>
    <property type="molecule type" value="Genomic_DNA"/>
</dbReference>
<dbReference type="Proteomes" id="UP000054166">
    <property type="component" value="Unassembled WGS sequence"/>
</dbReference>
<dbReference type="InParanoid" id="A0A0C3ELL9"/>
<evidence type="ECO:0000313" key="2">
    <source>
        <dbReference type="Proteomes" id="UP000054166"/>
    </source>
</evidence>
<reference evidence="2" key="2">
    <citation type="submission" date="2015-01" db="EMBL/GenBank/DDBJ databases">
        <title>Evolutionary Origins and Diversification of the Mycorrhizal Mutualists.</title>
        <authorList>
            <consortium name="DOE Joint Genome Institute"/>
            <consortium name="Mycorrhizal Genomics Consortium"/>
            <person name="Kohler A."/>
            <person name="Kuo A."/>
            <person name="Nagy L.G."/>
            <person name="Floudas D."/>
            <person name="Copeland A."/>
            <person name="Barry K.W."/>
            <person name="Cichocki N."/>
            <person name="Veneault-Fourrey C."/>
            <person name="LaButti K."/>
            <person name="Lindquist E.A."/>
            <person name="Lipzen A."/>
            <person name="Lundell T."/>
            <person name="Morin E."/>
            <person name="Murat C."/>
            <person name="Riley R."/>
            <person name="Ohm R."/>
            <person name="Sun H."/>
            <person name="Tunlid A."/>
            <person name="Henrissat B."/>
            <person name="Grigoriev I.V."/>
            <person name="Hibbett D.S."/>
            <person name="Martin F."/>
        </authorList>
    </citation>
    <scope>NUCLEOTIDE SEQUENCE [LARGE SCALE GENOMIC DNA]</scope>
    <source>
        <strain evidence="2">F 1598</strain>
    </source>
</reference>
<dbReference type="HOGENOM" id="CLU_056788_8_1_1"/>
<dbReference type="OrthoDB" id="3012036at2759"/>
<evidence type="ECO:0000313" key="1">
    <source>
        <dbReference type="EMBL" id="KIM73480.1"/>
    </source>
</evidence>
<name>A0A0C3ELL9_PILCF</name>
<keyword evidence="2" id="KW-1185">Reference proteome</keyword>
<reference evidence="1 2" key="1">
    <citation type="submission" date="2014-04" db="EMBL/GenBank/DDBJ databases">
        <authorList>
            <consortium name="DOE Joint Genome Institute"/>
            <person name="Kuo A."/>
            <person name="Tarkka M."/>
            <person name="Buscot F."/>
            <person name="Kohler A."/>
            <person name="Nagy L.G."/>
            <person name="Floudas D."/>
            <person name="Copeland A."/>
            <person name="Barry K.W."/>
            <person name="Cichocki N."/>
            <person name="Veneault-Fourrey C."/>
            <person name="LaButti K."/>
            <person name="Lindquist E.A."/>
            <person name="Lipzen A."/>
            <person name="Lundell T."/>
            <person name="Morin E."/>
            <person name="Murat C."/>
            <person name="Sun H."/>
            <person name="Tunlid A."/>
            <person name="Henrissat B."/>
            <person name="Grigoriev I.V."/>
            <person name="Hibbett D.S."/>
            <person name="Martin F."/>
            <person name="Nordberg H.P."/>
            <person name="Cantor M.N."/>
            <person name="Hua S.X."/>
        </authorList>
    </citation>
    <scope>NUCLEOTIDE SEQUENCE [LARGE SCALE GENOMIC DNA]</scope>
    <source>
        <strain evidence="1 2">F 1598</strain>
    </source>
</reference>
<gene>
    <name evidence="1" type="ORF">PILCRDRAFT_93049</name>
</gene>
<proteinExistence type="predicted"/>